<dbReference type="InterPro" id="IPR014883">
    <property type="entry name" value="VRR_NUC"/>
</dbReference>
<dbReference type="GO" id="GO:0004528">
    <property type="term" value="F:phosphodiesterase I activity"/>
    <property type="evidence" value="ECO:0007669"/>
    <property type="project" value="UniProtKB-EC"/>
</dbReference>
<accession>A0A195DNH1</accession>
<feature type="region of interest" description="Disordered" evidence="9">
    <location>
        <begin position="26"/>
        <end position="59"/>
    </location>
</feature>
<dbReference type="Proteomes" id="UP000078492">
    <property type="component" value="Unassembled WGS sequence"/>
</dbReference>
<dbReference type="GO" id="GO:0070336">
    <property type="term" value="F:flap-structured DNA binding"/>
    <property type="evidence" value="ECO:0007669"/>
    <property type="project" value="TreeGrafter"/>
</dbReference>
<dbReference type="InterPro" id="IPR049125">
    <property type="entry name" value="FAN1-like_WH"/>
</dbReference>
<gene>
    <name evidence="11" type="ORF">ALC57_13544</name>
</gene>
<comment type="similarity">
    <text evidence="2 8">Belongs to the FAN1 family.</text>
</comment>
<dbReference type="EMBL" id="KQ980713">
    <property type="protein sequence ID" value="KYN14377.1"/>
    <property type="molecule type" value="Genomic_DNA"/>
</dbReference>
<dbReference type="Pfam" id="PF21315">
    <property type="entry name" value="FAN1_HTH"/>
    <property type="match status" value="1"/>
</dbReference>
<evidence type="ECO:0000256" key="5">
    <source>
        <dbReference type="ARBA" id="ARBA00022801"/>
    </source>
</evidence>
<keyword evidence="8" id="KW-0234">DNA repair</keyword>
<dbReference type="Pfam" id="PF08774">
    <property type="entry name" value="VRR_NUC"/>
    <property type="match status" value="1"/>
</dbReference>
<reference evidence="11 12" key="1">
    <citation type="submission" date="2015-09" db="EMBL/GenBank/DDBJ databases">
        <title>Trachymyrmex cornetzi WGS genome.</title>
        <authorList>
            <person name="Nygaard S."/>
            <person name="Hu H."/>
            <person name="Boomsma J."/>
            <person name="Zhang G."/>
        </authorList>
    </citation>
    <scope>NUCLEOTIDE SEQUENCE [LARGE SCALE GENOMIC DNA]</scope>
    <source>
        <strain evidence="11">Tcor2-1</strain>
        <tissue evidence="11">Whole body</tissue>
    </source>
</reference>
<organism evidence="11 12">
    <name type="scientific">Trachymyrmex cornetzi</name>
    <dbReference type="NCBI Taxonomy" id="471704"/>
    <lineage>
        <taxon>Eukaryota</taxon>
        <taxon>Metazoa</taxon>
        <taxon>Ecdysozoa</taxon>
        <taxon>Arthropoda</taxon>
        <taxon>Hexapoda</taxon>
        <taxon>Insecta</taxon>
        <taxon>Pterygota</taxon>
        <taxon>Neoptera</taxon>
        <taxon>Endopterygota</taxon>
        <taxon>Hymenoptera</taxon>
        <taxon>Apocrita</taxon>
        <taxon>Aculeata</taxon>
        <taxon>Formicoidea</taxon>
        <taxon>Formicidae</taxon>
        <taxon>Myrmicinae</taxon>
        <taxon>Trachymyrmex</taxon>
    </lineage>
</organism>
<keyword evidence="7 8" id="KW-0464">Manganese</keyword>
<keyword evidence="8" id="KW-0227">DNA damage</keyword>
<dbReference type="Pfam" id="PF21170">
    <property type="entry name" value="FAN1_TPR"/>
    <property type="match status" value="1"/>
</dbReference>
<dbReference type="CDD" id="cd22326">
    <property type="entry name" value="FAN1-like"/>
    <property type="match status" value="1"/>
</dbReference>
<dbReference type="GO" id="GO:0008409">
    <property type="term" value="F:5'-3' exonuclease activity"/>
    <property type="evidence" value="ECO:0007669"/>
    <property type="project" value="TreeGrafter"/>
</dbReference>
<dbReference type="AlphaFoldDB" id="A0A195DNH1"/>
<evidence type="ECO:0000256" key="8">
    <source>
        <dbReference type="RuleBase" id="RU365033"/>
    </source>
</evidence>
<dbReference type="PANTHER" id="PTHR15749:SF4">
    <property type="entry name" value="FANCONI-ASSOCIATED NUCLEASE 1"/>
    <property type="match status" value="1"/>
</dbReference>
<dbReference type="InterPro" id="IPR011856">
    <property type="entry name" value="tRNA_endonuc-like_dom_sf"/>
</dbReference>
<keyword evidence="3 8" id="KW-0540">Nuclease</keyword>
<dbReference type="GO" id="GO:0046872">
    <property type="term" value="F:metal ion binding"/>
    <property type="evidence" value="ECO:0007669"/>
    <property type="project" value="UniProtKB-KW"/>
</dbReference>
<evidence type="ECO:0000256" key="6">
    <source>
        <dbReference type="ARBA" id="ARBA00022842"/>
    </source>
</evidence>
<evidence type="ECO:0000256" key="3">
    <source>
        <dbReference type="ARBA" id="ARBA00022722"/>
    </source>
</evidence>
<dbReference type="EC" id="3.1.4.1" evidence="8"/>
<dbReference type="GO" id="GO:0005634">
    <property type="term" value="C:nucleus"/>
    <property type="evidence" value="ECO:0007669"/>
    <property type="project" value="UniProtKB-SubCell"/>
</dbReference>
<dbReference type="Gene3D" id="3.40.1350.10">
    <property type="match status" value="1"/>
</dbReference>
<proteinExistence type="inferred from homology"/>
<keyword evidence="4 8" id="KW-0479">Metal-binding</keyword>
<evidence type="ECO:0000256" key="1">
    <source>
        <dbReference type="ARBA" id="ARBA00000983"/>
    </source>
</evidence>
<dbReference type="PANTHER" id="PTHR15749">
    <property type="entry name" value="FANCONI-ASSOCIATED NUCLEASE 1"/>
    <property type="match status" value="1"/>
</dbReference>
<dbReference type="InterPro" id="IPR049126">
    <property type="entry name" value="FAN1-like_TPR"/>
</dbReference>
<comment type="catalytic activity">
    <reaction evidence="1 8">
        <text>Hydrolytically removes 5'-nucleotides successively from the 3'-hydroxy termini of 3'-hydroxy-terminated oligonucleotides.</text>
        <dbReference type="EC" id="3.1.4.1"/>
    </reaction>
</comment>
<dbReference type="InterPro" id="IPR033315">
    <property type="entry name" value="Fan1-like"/>
</dbReference>
<evidence type="ECO:0000313" key="12">
    <source>
        <dbReference type="Proteomes" id="UP000078492"/>
    </source>
</evidence>
<comment type="function">
    <text evidence="8">Nuclease required for the repair of DNA interstrand cross-links (ICL). Acts as a 5'-3' exonuclease that anchors at a cut end of DNA and cleaves DNA successively at every third nucleotide, allowing to excise an ICL from one strand through flanking incisions.</text>
</comment>
<keyword evidence="12" id="KW-1185">Reference proteome</keyword>
<keyword evidence="8" id="KW-0539">Nucleus</keyword>
<dbReference type="InterPro" id="IPR049132">
    <property type="entry name" value="FAN1-like_euk"/>
</dbReference>
<evidence type="ECO:0000256" key="7">
    <source>
        <dbReference type="ARBA" id="ARBA00023211"/>
    </source>
</evidence>
<evidence type="ECO:0000256" key="9">
    <source>
        <dbReference type="SAM" id="MobiDB-lite"/>
    </source>
</evidence>
<feature type="region of interest" description="Disordered" evidence="9">
    <location>
        <begin position="204"/>
        <end position="230"/>
    </location>
</feature>
<name>A0A195DNH1_9HYME</name>
<evidence type="ECO:0000259" key="10">
    <source>
        <dbReference type="SMART" id="SM00990"/>
    </source>
</evidence>
<sequence length="950" mass="109237">MAQTRIDQYYKVTSRNKKFESVNRNIKKSSNAKSKSPVIGRTKGRRVSGNSKTPVHKNKQNPYKINEKQIRMHDNVSFGSGASPFKANTNNSPIKTTENMTVMSPTIKHNSPDIIYVRSQQRTVSYNGIKSIMFTPKIFPTKNVGNKSPPAKIPRRKLFMDKAKYSPTKLSENRIENSPTKIIKNKIIMSPTTEHSSDIIHVESPQRTVSRSGTKFTPKTSSPIKNALNKSPSPMIAQRKLFKDRIEELKSATISNLNLAKEGAIANNDIDLEKVYSSKRFNYKYNSIDTTVSTKYEINDVVVPTDKNSLLFFLIIVTVFSKPINCGYFDQDELDFVFSMITLRRNAQALLIRMLKRKHMWHRISNIKYDEISNDLKPIFDELVSRSMFKNNTDEEDIEVLLNLLHAGEVSKIRRELKIGVRGKRLSIQSILAFRKTKSLFPGMMTPATKLRASVNKLLGNCILLNDKVKELVDRIITLLIPNRNPDETFVNVFQTLWNVETNELEFPEVTISDLPIFASKRHLLDYIEAKNALTNILAANEKKQWDTVRNLGTLAAQRLPLFLEVESKSFQDSNLPHHIRHFMPGYIWLKVLSKSINAFKKSKETMSQAIKFLRILIEQNCHMKHRKGQWYSELIKIEMFHRRDFEASFMFLSKAMLCENLTKVDKYDLWDRAKKIDKRKSGIEKTTKDSVKTMLDTKFSEMQLAHQNSKTIEGTVCGNTPQGKSTWCISRGIDQVYGSVESLALYHYKNEGYIKGVHCEGAFPITLFAILFWNEIYNINVPGAWVSSYQDAPLDLYTSEFYENRKKEIDAKLQDIRSYDSEKLSKHLQNEFESYSRYKSISQGNIFDDSNSLKEIVFCLGVKGVVGICEPLIHNFSLWKAGFPDLLVWNINTKQYKIVEVKGPNDTLSTKQTLWLDYLKKIGLNTEVCYCESNASHSRGRKRKHEEAV</sequence>
<comment type="cofactor">
    <cofactor evidence="8">
        <name>Mg(2+)</name>
        <dbReference type="ChEBI" id="CHEBI:18420"/>
    </cofactor>
    <cofactor evidence="8">
        <name>Mn(2+)</name>
        <dbReference type="ChEBI" id="CHEBI:29035"/>
    </cofactor>
</comment>
<evidence type="ECO:0000256" key="2">
    <source>
        <dbReference type="ARBA" id="ARBA00005533"/>
    </source>
</evidence>
<protein>
    <recommendedName>
        <fullName evidence="8">Fanconi-associated nuclease</fullName>
        <ecNumber evidence="8">3.1.4.1</ecNumber>
    </recommendedName>
</protein>
<keyword evidence="5 8" id="KW-0378">Hydrolase</keyword>
<comment type="subcellular location">
    <subcellularLocation>
        <location evidence="8">Nucleus</location>
    </subcellularLocation>
</comment>
<dbReference type="GO" id="GO:0017108">
    <property type="term" value="F:5'-flap endonuclease activity"/>
    <property type="evidence" value="ECO:0007669"/>
    <property type="project" value="TreeGrafter"/>
</dbReference>
<keyword evidence="6 8" id="KW-0460">Magnesium</keyword>
<dbReference type="GO" id="GO:0036297">
    <property type="term" value="P:interstrand cross-link repair"/>
    <property type="evidence" value="ECO:0007669"/>
    <property type="project" value="InterPro"/>
</dbReference>
<feature type="domain" description="VRR-NUC" evidence="10">
    <location>
        <begin position="837"/>
        <end position="934"/>
    </location>
</feature>
<evidence type="ECO:0000256" key="4">
    <source>
        <dbReference type="ARBA" id="ARBA00022723"/>
    </source>
</evidence>
<evidence type="ECO:0000313" key="11">
    <source>
        <dbReference type="EMBL" id="KYN14377.1"/>
    </source>
</evidence>
<feature type="compositionally biased region" description="Polar residues" evidence="9">
    <location>
        <begin position="205"/>
        <end position="230"/>
    </location>
</feature>
<dbReference type="STRING" id="471704.A0A195DNH1"/>
<dbReference type="SMART" id="SM00990">
    <property type="entry name" value="VRR_NUC"/>
    <property type="match status" value="1"/>
</dbReference>